<dbReference type="RefSeq" id="WP_208674887.1">
    <property type="nucleotide sequence ID" value="NZ_CP070380.1"/>
</dbReference>
<accession>A0ABT8HED2</accession>
<organism evidence="2 3">
    <name type="scientific">Mycolicibacterium austroafricanum</name>
    <name type="common">Mycobacterium austroafricanum</name>
    <dbReference type="NCBI Taxonomy" id="39687"/>
    <lineage>
        <taxon>Bacteria</taxon>
        <taxon>Bacillati</taxon>
        <taxon>Actinomycetota</taxon>
        <taxon>Actinomycetes</taxon>
        <taxon>Mycobacteriales</taxon>
        <taxon>Mycobacteriaceae</taxon>
        <taxon>Mycolicibacterium</taxon>
    </lineage>
</organism>
<evidence type="ECO:0000313" key="3">
    <source>
        <dbReference type="Proteomes" id="UP001172687"/>
    </source>
</evidence>
<proteinExistence type="predicted"/>
<dbReference type="InterPro" id="IPR043796">
    <property type="entry name" value="ESX-1_EspA/EspE-like"/>
</dbReference>
<feature type="domain" description="ESX-1 secretion-associated protein EspA/EspE-like" evidence="1">
    <location>
        <begin position="95"/>
        <end position="175"/>
    </location>
</feature>
<evidence type="ECO:0000313" key="2">
    <source>
        <dbReference type="EMBL" id="MDN4519128.1"/>
    </source>
</evidence>
<dbReference type="Pfam" id="PF18879">
    <property type="entry name" value="EspA_EspE"/>
    <property type="match status" value="1"/>
</dbReference>
<gene>
    <name evidence="2" type="ORF">QYF68_15075</name>
</gene>
<evidence type="ECO:0000259" key="1">
    <source>
        <dbReference type="Pfam" id="PF18879"/>
    </source>
</evidence>
<sequence>MGLFDFYSDLMQHVGESMQRVDPFGPMGAAGEAVTSLFAVGNIVGEHGTDSMWNLAGDAGDVASVAQSMLPFAKQTLIIEGGLKMISVMEEQSGGANVPSEGESYSDSAHRFNQVGDTLASAMPDDRWRGTAADAYTLANEQQHARAGKLADADLKVRMALSAEAGEVRTARRMFNQAATVLGNAIVPALAARALGKHGKAISYGIETGAVASSMPICIWHMTQLAGHSARAAETLKDAVALYEQVANEGYSVRM</sequence>
<dbReference type="Proteomes" id="UP001172687">
    <property type="component" value="Unassembled WGS sequence"/>
</dbReference>
<comment type="caution">
    <text evidence="2">The sequence shown here is derived from an EMBL/GenBank/DDBJ whole genome shotgun (WGS) entry which is preliminary data.</text>
</comment>
<dbReference type="EMBL" id="JAUHTC010000053">
    <property type="protein sequence ID" value="MDN4519128.1"/>
    <property type="molecule type" value="Genomic_DNA"/>
</dbReference>
<reference evidence="2" key="1">
    <citation type="submission" date="2023-07" db="EMBL/GenBank/DDBJ databases">
        <title>Degradation of tert-butanol by M. austroafricanum TBA100.</title>
        <authorList>
            <person name="Helbich S."/>
            <person name="Vainshtein Y."/>
        </authorList>
    </citation>
    <scope>NUCLEOTIDE SEQUENCE</scope>
    <source>
        <strain evidence="2">TBA100</strain>
    </source>
</reference>
<protein>
    <submittedName>
        <fullName evidence="2">EspA/EspE family type VII secretion system effector</fullName>
    </submittedName>
</protein>
<name>A0ABT8HED2_MYCAO</name>
<keyword evidence="3" id="KW-1185">Reference proteome</keyword>